<proteinExistence type="predicted"/>
<accession>A0A323V4J9</accession>
<organism evidence="1 2">
    <name type="scientific">Modestobacter versicolor</name>
    <dbReference type="NCBI Taxonomy" id="429133"/>
    <lineage>
        <taxon>Bacteria</taxon>
        <taxon>Bacillati</taxon>
        <taxon>Actinomycetota</taxon>
        <taxon>Actinomycetes</taxon>
        <taxon>Geodermatophilales</taxon>
        <taxon>Geodermatophilaceae</taxon>
        <taxon>Modestobacter</taxon>
    </lineage>
</organism>
<dbReference type="AlphaFoldDB" id="A0A323V4J9"/>
<reference evidence="1 2" key="1">
    <citation type="submission" date="2018-06" db="EMBL/GenBank/DDBJ databases">
        <title>Draft genome sequence of Modestobacter versicolor CP153-2.</title>
        <authorList>
            <person name="Gundlapally S.R."/>
        </authorList>
    </citation>
    <scope>NUCLEOTIDE SEQUENCE [LARGE SCALE GENOMIC DNA]</scope>
    <source>
        <strain evidence="1 2">CP153-2</strain>
    </source>
</reference>
<keyword evidence="2" id="KW-1185">Reference proteome</keyword>
<evidence type="ECO:0000313" key="2">
    <source>
        <dbReference type="Proteomes" id="UP000247602"/>
    </source>
</evidence>
<comment type="caution">
    <text evidence="1">The sequence shown here is derived from an EMBL/GenBank/DDBJ whole genome shotgun (WGS) entry which is preliminary data.</text>
</comment>
<gene>
    <name evidence="1" type="ORF">DMO24_19185</name>
</gene>
<name>A0A323V4J9_9ACTN</name>
<dbReference type="Proteomes" id="UP000247602">
    <property type="component" value="Unassembled WGS sequence"/>
</dbReference>
<dbReference type="RefSeq" id="WP_110553863.1">
    <property type="nucleotide sequence ID" value="NZ_QKNV01000279.1"/>
</dbReference>
<sequence>MALLLTYRLTAESPEQVAYEFGSSPEDMTGQVLVDPRDPDRELPGRGDPGLQRTVAGKVTLRWMREGTWPRGGAIQS</sequence>
<protein>
    <submittedName>
        <fullName evidence="1">Uncharacterized protein</fullName>
    </submittedName>
</protein>
<evidence type="ECO:0000313" key="1">
    <source>
        <dbReference type="EMBL" id="PZA19735.1"/>
    </source>
</evidence>
<dbReference type="EMBL" id="QKNV01000279">
    <property type="protein sequence ID" value="PZA19735.1"/>
    <property type="molecule type" value="Genomic_DNA"/>
</dbReference>